<evidence type="ECO:0000256" key="3">
    <source>
        <dbReference type="ARBA" id="ARBA00022679"/>
    </source>
</evidence>
<dbReference type="Gene3D" id="3.40.50.300">
    <property type="entry name" value="P-loop containing nucleotide triphosphate hydrolases"/>
    <property type="match status" value="1"/>
</dbReference>
<dbReference type="Pfam" id="PF17176">
    <property type="entry name" value="tRNA_bind_3"/>
    <property type="match status" value="1"/>
</dbReference>
<keyword evidence="12" id="KW-1185">Reference proteome</keyword>
<keyword evidence="4 9" id="KW-0819">tRNA processing</keyword>
<dbReference type="EMBL" id="CP013099">
    <property type="protein sequence ID" value="ALP54283.1"/>
    <property type="molecule type" value="Genomic_DNA"/>
</dbReference>
<keyword evidence="1 9" id="KW-0963">Cytoplasm</keyword>
<reference evidence="11" key="1">
    <citation type="submission" date="2015-10" db="EMBL/GenBank/DDBJ databases">
        <title>Description of Candidatus Tenderia electrophaga gen. nov, sp. nov., an Uncultivated Electroautotroph from a Biocathode Enrichment.</title>
        <authorList>
            <person name="Eddie B.J."/>
            <person name="Malanoski A.P."/>
            <person name="Wang Z."/>
            <person name="Hall R.J."/>
            <person name="Oh S.D."/>
            <person name="Heiner C."/>
            <person name="Lin B."/>
            <person name="Strycharz-Glaven S.M."/>
        </authorList>
    </citation>
    <scope>NUCLEOTIDE SEQUENCE [LARGE SCALE GENOMIC DNA]</scope>
    <source>
        <strain evidence="11">NRL1</strain>
    </source>
</reference>
<evidence type="ECO:0000256" key="5">
    <source>
        <dbReference type="ARBA" id="ARBA00022741"/>
    </source>
</evidence>
<evidence type="ECO:0000256" key="4">
    <source>
        <dbReference type="ARBA" id="ARBA00022694"/>
    </source>
</evidence>
<evidence type="ECO:0000256" key="9">
    <source>
        <dbReference type="HAMAP-Rule" id="MF_01886"/>
    </source>
</evidence>
<dbReference type="GO" id="GO:0002101">
    <property type="term" value="P:tRNA wobble cytosine modification"/>
    <property type="evidence" value="ECO:0007669"/>
    <property type="project" value="UniProtKB-UniRule"/>
</dbReference>
<dbReference type="InterPro" id="IPR013562">
    <property type="entry name" value="TmcA/NAT10_N"/>
</dbReference>
<dbReference type="Proteomes" id="UP000055136">
    <property type="component" value="Chromosome"/>
</dbReference>
<protein>
    <recommendedName>
        <fullName evidence="9">tRNA(Met) cytidine acetyltransferase TmcA</fullName>
        <ecNumber evidence="9">2.3.1.193</ecNumber>
    </recommendedName>
</protein>
<dbReference type="GO" id="GO:1990883">
    <property type="term" value="F:18S rRNA cytidine N-acetyltransferase activity"/>
    <property type="evidence" value="ECO:0007669"/>
    <property type="project" value="TreeGrafter"/>
</dbReference>
<dbReference type="InterPro" id="IPR033442">
    <property type="entry name" value="TmcA_tRNA_bind"/>
</dbReference>
<keyword evidence="3 9" id="KW-0808">Transferase</keyword>
<evidence type="ECO:0000313" key="11">
    <source>
        <dbReference type="EMBL" id="ALP54283.1"/>
    </source>
</evidence>
<feature type="binding site" evidence="9">
    <location>
        <begin position="498"/>
        <end position="500"/>
    </location>
    <ligand>
        <name>acetyl-CoA</name>
        <dbReference type="ChEBI" id="CHEBI:57288"/>
    </ligand>
</feature>
<dbReference type="InterPro" id="IPR032672">
    <property type="entry name" value="TmcA/NAT10/Kre33"/>
</dbReference>
<evidence type="ECO:0000256" key="7">
    <source>
        <dbReference type="ARBA" id="ARBA00022884"/>
    </source>
</evidence>
<dbReference type="InterPro" id="IPR027417">
    <property type="entry name" value="P-loop_NTPase"/>
</dbReference>
<keyword evidence="6 9" id="KW-0067">ATP-binding</keyword>
<dbReference type="GO" id="GO:0051392">
    <property type="term" value="F:tRNA cytidine N4-acetyltransferase activity"/>
    <property type="evidence" value="ECO:0007669"/>
    <property type="project" value="UniProtKB-UniRule"/>
</dbReference>
<dbReference type="InterPro" id="IPR038321">
    <property type="entry name" value="TmcA_C_sf"/>
</dbReference>
<dbReference type="SUPFAM" id="SSF52540">
    <property type="entry name" value="P-loop containing nucleoside triphosphate hydrolases"/>
    <property type="match status" value="1"/>
</dbReference>
<feature type="binding site" evidence="9">
    <location>
        <position position="538"/>
    </location>
    <ligand>
        <name>acetyl-CoA</name>
        <dbReference type="ChEBI" id="CHEBI:57288"/>
    </ligand>
</feature>
<keyword evidence="7 9" id="KW-0694">RNA-binding</keyword>
<evidence type="ECO:0000256" key="8">
    <source>
        <dbReference type="ARBA" id="ARBA00023315"/>
    </source>
</evidence>
<comment type="catalytic activity">
    <reaction evidence="9">
        <text>cytidine(34) in elongator tRNA(Met) + acetyl-CoA + ATP + H2O = N(4)-acetylcytidine(34) in elongator tRNA(Met) + ADP + phosphate + CoA + H(+)</text>
        <dbReference type="Rhea" id="RHEA:43788"/>
        <dbReference type="Rhea" id="RHEA-COMP:10693"/>
        <dbReference type="Rhea" id="RHEA-COMP:10694"/>
        <dbReference type="ChEBI" id="CHEBI:15377"/>
        <dbReference type="ChEBI" id="CHEBI:15378"/>
        <dbReference type="ChEBI" id="CHEBI:30616"/>
        <dbReference type="ChEBI" id="CHEBI:43474"/>
        <dbReference type="ChEBI" id="CHEBI:57287"/>
        <dbReference type="ChEBI" id="CHEBI:57288"/>
        <dbReference type="ChEBI" id="CHEBI:74900"/>
        <dbReference type="ChEBI" id="CHEBI:82748"/>
        <dbReference type="ChEBI" id="CHEBI:456216"/>
        <dbReference type="EC" id="2.3.1.193"/>
    </reaction>
</comment>
<dbReference type="InterPro" id="IPR016181">
    <property type="entry name" value="Acyl_CoA_acyltransferase"/>
</dbReference>
<dbReference type="HAMAP" id="MF_01886">
    <property type="entry name" value="tRNA_acetyltr_TmcA"/>
    <property type="match status" value="1"/>
</dbReference>
<dbReference type="GO" id="GO:0005737">
    <property type="term" value="C:cytoplasm"/>
    <property type="evidence" value="ECO:0007669"/>
    <property type="project" value="UniProtKB-SubCell"/>
</dbReference>
<dbReference type="InterPro" id="IPR007807">
    <property type="entry name" value="TcmA/NAT10_helicase"/>
</dbReference>
<accession>A0A0S2TGH9</accession>
<comment type="subcellular location">
    <subcellularLocation>
        <location evidence="9">Cytoplasm</location>
    </subcellularLocation>
</comment>
<comment type="function">
    <text evidence="9">Catalyzes the formation of N(4)-acetylcytidine (ac(4)C) at the wobble position of tRNA(Met), by using acetyl-CoA as an acetyl donor and ATP (or GTP).</text>
</comment>
<dbReference type="GO" id="GO:0000049">
    <property type="term" value="F:tRNA binding"/>
    <property type="evidence" value="ECO:0007669"/>
    <property type="project" value="UniProtKB-UniRule"/>
</dbReference>
<dbReference type="Gene3D" id="1.20.120.890">
    <property type="entry name" value="tRNA(Met) cytidine acetyltransferase, tail domain"/>
    <property type="match status" value="1"/>
</dbReference>
<evidence type="ECO:0000256" key="6">
    <source>
        <dbReference type="ARBA" id="ARBA00022840"/>
    </source>
</evidence>
<keyword evidence="5 9" id="KW-0547">Nucleotide-binding</keyword>
<organism evidence="11 12">
    <name type="scientific">Candidatus Tenderia electrophaga</name>
    <dbReference type="NCBI Taxonomy" id="1748243"/>
    <lineage>
        <taxon>Bacteria</taxon>
        <taxon>Pseudomonadati</taxon>
        <taxon>Pseudomonadota</taxon>
        <taxon>Gammaproteobacteria</taxon>
        <taxon>Candidatus Tenderiales</taxon>
        <taxon>Candidatus Tenderiaceae</taxon>
        <taxon>Candidatus Tenderia</taxon>
    </lineage>
</organism>
<dbReference type="Pfam" id="PF08351">
    <property type="entry name" value="TmcA_N"/>
    <property type="match status" value="1"/>
</dbReference>
<keyword evidence="8 9" id="KW-0012">Acyltransferase</keyword>
<keyword evidence="2 9" id="KW-0820">tRNA-binding</keyword>
<proteinExistence type="inferred from homology"/>
<name>A0A0S2TGH9_9GAMM</name>
<feature type="binding site" evidence="9">
    <location>
        <position position="183"/>
    </location>
    <ligand>
        <name>ATP</name>
        <dbReference type="ChEBI" id="CHEBI:30616"/>
    </ligand>
</feature>
<comment type="similarity">
    <text evidence="9">Belongs to the TmcA family.</text>
</comment>
<feature type="binding site" evidence="9">
    <location>
        <position position="351"/>
    </location>
    <ligand>
        <name>ATP</name>
        <dbReference type="ChEBI" id="CHEBI:30616"/>
    </ligand>
</feature>
<gene>
    <name evidence="9" type="primary">tmcA</name>
    <name evidence="11" type="ORF">Tel_14645</name>
</gene>
<evidence type="ECO:0000256" key="1">
    <source>
        <dbReference type="ARBA" id="ARBA00022490"/>
    </source>
</evidence>
<dbReference type="KEGG" id="tee:Tel_14645"/>
<dbReference type="InterPro" id="IPR024914">
    <property type="entry name" value="tRNA_acetyltr_TmcA"/>
</dbReference>
<dbReference type="GO" id="GO:0005524">
    <property type="term" value="F:ATP binding"/>
    <property type="evidence" value="ECO:0007669"/>
    <property type="project" value="UniProtKB-UniRule"/>
</dbReference>
<dbReference type="Gene3D" id="3.40.630.30">
    <property type="match status" value="1"/>
</dbReference>
<dbReference type="CDD" id="cd04301">
    <property type="entry name" value="NAT_SF"/>
    <property type="match status" value="1"/>
</dbReference>
<evidence type="ECO:0000256" key="2">
    <source>
        <dbReference type="ARBA" id="ARBA00022555"/>
    </source>
</evidence>
<sequence>MVMPTRAAQSDCISALAMSLRQSALASRQRRALLLSGSASWCRARAVGITAQLAQAQSLWLNAETHARKYLGGEKDLLIYDAHDGFDADAFGAVSGVVRGGGLMVLLTPPLTQWPELRDPAAERFFSGDGGASRFIRRFIAIAQQAHGVVIVNEGDDVAPATVETVPPVSAAASTDSFGSADQAEAVAAIIKVARGHRRRPAVLIADRGRGKSSALGIAAAQLLQQGIKHITVTGPRLDAVAPVFEHAHRLLPEGKATRGLFETDTGRLVFMPPDELIAHGPETELLLVDEAAAIPTPMLSELLSRYARIAFATTVHGYEGTGRGFSLRFNKVLDRRTPGWQQVRLHQAIRWADNDPLESFVFDALLLDAVIADETQLGALAPEDCRVERIHRDQLLRDEQLLSQTFGLLVLAHYRTRPNDLRQLLDSPGLQVYVLRHAQHVVAVALLLQEGDLDAALAKQIYLGRRRPSGHLLPQSLAFHAGLLDAPQLRYLRLMRIAVHPALQGRGLGTHLVNEIITGLAHQDYDCVGTSFGLSTELLGFWQRLGFVPARLGLTREHSSGCHSLIMLRPLSPKGTRISAQAHGRMQAQLPDLLSDPLRDFDAELARRLMQACKPVDAELDASDWQDIFSFAYGNRGYESCMTALFKALVPAATDPAFMAQLDAQQRALLIGKVMQKRSWPEAVKQSGVSGRAAALQALRHIAQLFVARDCPQALRESIRQSLDL</sequence>
<dbReference type="SUPFAM" id="SSF55729">
    <property type="entry name" value="Acyl-CoA N-acyltransferases (Nat)"/>
    <property type="match status" value="1"/>
</dbReference>
<comment type="caution">
    <text evidence="9">Lacks conserved residue(s) required for the propagation of feature annotation.</text>
</comment>
<evidence type="ECO:0000259" key="10">
    <source>
        <dbReference type="PROSITE" id="PS51186"/>
    </source>
</evidence>
<dbReference type="PROSITE" id="PS51186">
    <property type="entry name" value="GNAT"/>
    <property type="match status" value="1"/>
</dbReference>
<feature type="domain" description="N-acetyltransferase" evidence="10">
    <location>
        <begin position="386"/>
        <end position="573"/>
    </location>
</feature>
<dbReference type="GO" id="GO:1904812">
    <property type="term" value="P:rRNA acetylation involved in maturation of SSU-rRNA"/>
    <property type="evidence" value="ECO:0007669"/>
    <property type="project" value="TreeGrafter"/>
</dbReference>
<dbReference type="EC" id="2.3.1.193" evidence="9"/>
<dbReference type="GO" id="GO:0051391">
    <property type="term" value="P:tRNA acetylation"/>
    <property type="evidence" value="ECO:0007669"/>
    <property type="project" value="UniProtKB-UniRule"/>
</dbReference>
<dbReference type="InterPro" id="IPR000182">
    <property type="entry name" value="GNAT_dom"/>
</dbReference>
<dbReference type="PANTHER" id="PTHR10925">
    <property type="entry name" value="N-ACETYLTRANSFERASE 10"/>
    <property type="match status" value="1"/>
</dbReference>
<dbReference type="AlphaFoldDB" id="A0A0S2TGH9"/>
<dbReference type="STRING" id="1748243.Tel_14645"/>
<dbReference type="PANTHER" id="PTHR10925:SF5">
    <property type="entry name" value="RNA CYTIDINE ACETYLTRANSFERASE"/>
    <property type="match status" value="1"/>
</dbReference>
<dbReference type="Gene3D" id="3.40.50.11040">
    <property type="match status" value="1"/>
</dbReference>
<evidence type="ECO:0000313" key="12">
    <source>
        <dbReference type="Proteomes" id="UP000055136"/>
    </source>
</evidence>
<dbReference type="Pfam" id="PF13718">
    <property type="entry name" value="GNAT_acetyltr_2"/>
    <property type="match status" value="2"/>
</dbReference>
<feature type="binding site" evidence="9">
    <location>
        <position position="545"/>
    </location>
    <ligand>
        <name>acetyl-CoA</name>
        <dbReference type="ChEBI" id="CHEBI:57288"/>
    </ligand>
</feature>
<dbReference type="Pfam" id="PF05127">
    <property type="entry name" value="NAT10_TcmA_helicase"/>
    <property type="match status" value="1"/>
</dbReference>